<dbReference type="CDD" id="cd00712">
    <property type="entry name" value="AsnB"/>
    <property type="match status" value="1"/>
</dbReference>
<accession>A0A328B618</accession>
<evidence type="ECO:0000256" key="4">
    <source>
        <dbReference type="ARBA" id="ARBA00022741"/>
    </source>
</evidence>
<evidence type="ECO:0000256" key="2">
    <source>
        <dbReference type="ARBA" id="ARBA00005752"/>
    </source>
</evidence>
<dbReference type="SUPFAM" id="SSF56235">
    <property type="entry name" value="N-terminal nucleophile aminohydrolases (Ntn hydrolases)"/>
    <property type="match status" value="1"/>
</dbReference>
<keyword evidence="5 9" id="KW-0067">ATP-binding</keyword>
<dbReference type="PROSITE" id="PS51278">
    <property type="entry name" value="GATASE_TYPE_2"/>
    <property type="match status" value="1"/>
</dbReference>
<sequence length="565" mass="61302">MCGIAGQLGGEDAAAEPMIRALTHRGPDGVRLETLPGAAFAHARLSIIDLEGGWQPLHAAGGAVIGNGEIYNYLELAREHGLADVLSTGSDFEPLLHLYAREGEAAFQRLRGMYALCLVGGDGRAWLARDPFGIKPLYIMEHGGGLAFASEPRAFFAAGLMQKVLDDGAARELLDLNYVLGERSIFHGLRRLAPGEVVEVRDGRIVSSHRRAALSRKPVAAPADERQLLDRLDAVLEDSVRVHQRADVPYGLFLSGGIDSAAVATLMSRLNERPVTAFTCGFDAPGAADERAQAEAVARALNLDWRETTFGEADFWRILPEVAWALDDPTADYATLPTYKLAEAAKDTLTVVLTGEGGDELFGGYGRYRRALRPKLLGGRPAEPRGARPDVLAAWREAARPPGGLTPLQDAQWSDVVTWLPNDLLLKLDRCLMAHGLEGRTPFLDPDVAAFAWGLPDRLKVRGGYGKWILRKWLERACPAAAPWAKKQGFTVPVEAWIAPRAPDLAHRIADVEAVRRLVPDAASVMRDGPAGRRWPLLFFAVWARIHLEGASPPEALQSLLGAPA</sequence>
<evidence type="ECO:0000313" key="12">
    <source>
        <dbReference type="EMBL" id="RAK62842.1"/>
    </source>
</evidence>
<dbReference type="Proteomes" id="UP000249524">
    <property type="component" value="Unassembled WGS sequence"/>
</dbReference>
<dbReference type="AlphaFoldDB" id="A0A328B618"/>
<dbReference type="PANTHER" id="PTHR43284">
    <property type="entry name" value="ASPARAGINE SYNTHETASE (GLUTAMINE-HYDROLYZING)"/>
    <property type="match status" value="1"/>
</dbReference>
<dbReference type="GO" id="GO:0005829">
    <property type="term" value="C:cytosol"/>
    <property type="evidence" value="ECO:0007669"/>
    <property type="project" value="TreeGrafter"/>
</dbReference>
<evidence type="ECO:0000256" key="10">
    <source>
        <dbReference type="PIRSR" id="PIRSR001589-3"/>
    </source>
</evidence>
<dbReference type="Gene3D" id="3.40.50.620">
    <property type="entry name" value="HUPs"/>
    <property type="match status" value="1"/>
</dbReference>
<evidence type="ECO:0000256" key="3">
    <source>
        <dbReference type="ARBA" id="ARBA00012737"/>
    </source>
</evidence>
<dbReference type="EMBL" id="QFYS01000010">
    <property type="protein sequence ID" value="RAK62842.1"/>
    <property type="molecule type" value="Genomic_DNA"/>
</dbReference>
<dbReference type="OrthoDB" id="9763290at2"/>
<dbReference type="PANTHER" id="PTHR43284:SF1">
    <property type="entry name" value="ASPARAGINE SYNTHETASE"/>
    <property type="match status" value="1"/>
</dbReference>
<dbReference type="Pfam" id="PF00733">
    <property type="entry name" value="Asn_synthase"/>
    <property type="match status" value="1"/>
</dbReference>
<proteinExistence type="inferred from homology"/>
<dbReference type="InterPro" id="IPR006426">
    <property type="entry name" value="Asn_synth_AEB"/>
</dbReference>
<gene>
    <name evidence="12" type="primary">asnB</name>
    <name evidence="12" type="ORF">DJ019_18490</name>
</gene>
<dbReference type="InterPro" id="IPR033738">
    <property type="entry name" value="AsnB_N"/>
</dbReference>
<feature type="domain" description="Glutamine amidotransferase type-2" evidence="11">
    <location>
        <begin position="2"/>
        <end position="203"/>
    </location>
</feature>
<dbReference type="InterPro" id="IPR001962">
    <property type="entry name" value="Asn_synthase"/>
</dbReference>
<dbReference type="GO" id="GO:0004066">
    <property type="term" value="F:asparagine synthase (glutamine-hydrolyzing) activity"/>
    <property type="evidence" value="ECO:0007669"/>
    <property type="project" value="UniProtKB-EC"/>
</dbReference>
<evidence type="ECO:0000256" key="1">
    <source>
        <dbReference type="ARBA" id="ARBA00005187"/>
    </source>
</evidence>
<dbReference type="GO" id="GO:0005524">
    <property type="term" value="F:ATP binding"/>
    <property type="evidence" value="ECO:0007669"/>
    <property type="project" value="UniProtKB-KW"/>
</dbReference>
<keyword evidence="6 8" id="KW-0315">Glutamine amidotransferase</keyword>
<evidence type="ECO:0000256" key="5">
    <source>
        <dbReference type="ARBA" id="ARBA00022840"/>
    </source>
</evidence>
<dbReference type="GO" id="GO:0006529">
    <property type="term" value="P:asparagine biosynthetic process"/>
    <property type="evidence" value="ECO:0007669"/>
    <property type="project" value="UniProtKB-KW"/>
</dbReference>
<evidence type="ECO:0000256" key="8">
    <source>
        <dbReference type="PIRSR" id="PIRSR001589-1"/>
    </source>
</evidence>
<evidence type="ECO:0000256" key="9">
    <source>
        <dbReference type="PIRSR" id="PIRSR001589-2"/>
    </source>
</evidence>
<dbReference type="Gene3D" id="3.60.20.10">
    <property type="entry name" value="Glutamine Phosphoribosylpyrophosphate, subunit 1, domain 1"/>
    <property type="match status" value="1"/>
</dbReference>
<keyword evidence="8" id="KW-0061">Asparagine biosynthesis</keyword>
<name>A0A328B618_9CAUL</name>
<dbReference type="CDD" id="cd01991">
    <property type="entry name" value="Asn_synthase_B_C"/>
    <property type="match status" value="1"/>
</dbReference>
<feature type="site" description="Important for beta-aspartyl-AMP intermediate formation" evidence="10">
    <location>
        <position position="356"/>
    </location>
</feature>
<dbReference type="RefSeq" id="WP_111277820.1">
    <property type="nucleotide sequence ID" value="NZ_QFYS01000010.1"/>
</dbReference>
<comment type="similarity">
    <text evidence="2">Belongs to the asparagine synthetase family.</text>
</comment>
<dbReference type="PIRSF" id="PIRSF001589">
    <property type="entry name" value="Asn_synthetase_glu-h"/>
    <property type="match status" value="1"/>
</dbReference>
<dbReference type="InterPro" id="IPR014729">
    <property type="entry name" value="Rossmann-like_a/b/a_fold"/>
</dbReference>
<comment type="catalytic activity">
    <reaction evidence="7">
        <text>L-aspartate + L-glutamine + ATP + H2O = L-asparagine + L-glutamate + AMP + diphosphate + H(+)</text>
        <dbReference type="Rhea" id="RHEA:12228"/>
        <dbReference type="ChEBI" id="CHEBI:15377"/>
        <dbReference type="ChEBI" id="CHEBI:15378"/>
        <dbReference type="ChEBI" id="CHEBI:29985"/>
        <dbReference type="ChEBI" id="CHEBI:29991"/>
        <dbReference type="ChEBI" id="CHEBI:30616"/>
        <dbReference type="ChEBI" id="CHEBI:33019"/>
        <dbReference type="ChEBI" id="CHEBI:58048"/>
        <dbReference type="ChEBI" id="CHEBI:58359"/>
        <dbReference type="ChEBI" id="CHEBI:456215"/>
        <dbReference type="EC" id="6.3.5.4"/>
    </reaction>
</comment>
<feature type="binding site" evidence="9">
    <location>
        <position position="91"/>
    </location>
    <ligand>
        <name>L-glutamine</name>
        <dbReference type="ChEBI" id="CHEBI:58359"/>
    </ligand>
</feature>
<dbReference type="NCBIfam" id="TIGR01536">
    <property type="entry name" value="asn_synth_AEB"/>
    <property type="match status" value="1"/>
</dbReference>
<dbReference type="EC" id="6.3.5.4" evidence="3"/>
<feature type="active site" description="For GATase activity" evidence="8">
    <location>
        <position position="2"/>
    </location>
</feature>
<comment type="caution">
    <text evidence="12">The sequence shown here is derived from an EMBL/GenBank/DDBJ whole genome shotgun (WGS) entry which is preliminary data.</text>
</comment>
<reference evidence="12 13" key="1">
    <citation type="submission" date="2018-05" db="EMBL/GenBank/DDBJ databases">
        <authorList>
            <person name="Lanie J.A."/>
            <person name="Ng W.-L."/>
            <person name="Kazmierczak K.M."/>
            <person name="Andrzejewski T.M."/>
            <person name="Davidsen T.M."/>
            <person name="Wayne K.J."/>
            <person name="Tettelin H."/>
            <person name="Glass J.I."/>
            <person name="Rusch D."/>
            <person name="Podicherti R."/>
            <person name="Tsui H.-C.T."/>
            <person name="Winkler M.E."/>
        </authorList>
    </citation>
    <scope>NUCLEOTIDE SEQUENCE [LARGE SCALE GENOMIC DNA]</scope>
    <source>
        <strain evidence="12 13">BUT-10</strain>
    </source>
</reference>
<dbReference type="SUPFAM" id="SSF52402">
    <property type="entry name" value="Adenine nucleotide alpha hydrolases-like"/>
    <property type="match status" value="1"/>
</dbReference>
<dbReference type="InterPro" id="IPR017932">
    <property type="entry name" value="GATase_2_dom"/>
</dbReference>
<keyword evidence="8" id="KW-0028">Amino-acid biosynthesis</keyword>
<keyword evidence="4 9" id="KW-0547">Nucleotide-binding</keyword>
<keyword evidence="13" id="KW-1185">Reference proteome</keyword>
<dbReference type="Pfam" id="PF13537">
    <property type="entry name" value="GATase_7"/>
    <property type="match status" value="1"/>
</dbReference>
<protein>
    <recommendedName>
        <fullName evidence="3">asparagine synthase (glutamine-hydrolyzing)</fullName>
        <ecNumber evidence="3">6.3.5.4</ecNumber>
    </recommendedName>
</protein>
<organism evidence="12 13">
    <name type="scientific">Phenylobacterium kunshanense</name>
    <dbReference type="NCBI Taxonomy" id="1445034"/>
    <lineage>
        <taxon>Bacteria</taxon>
        <taxon>Pseudomonadati</taxon>
        <taxon>Pseudomonadota</taxon>
        <taxon>Alphaproteobacteria</taxon>
        <taxon>Caulobacterales</taxon>
        <taxon>Caulobacteraceae</taxon>
        <taxon>Phenylobacterium</taxon>
    </lineage>
</organism>
<dbReference type="InterPro" id="IPR051786">
    <property type="entry name" value="ASN_synthetase/amidase"/>
</dbReference>
<keyword evidence="12" id="KW-0436">Ligase</keyword>
<evidence type="ECO:0000313" key="13">
    <source>
        <dbReference type="Proteomes" id="UP000249524"/>
    </source>
</evidence>
<comment type="pathway">
    <text evidence="1">Amino-acid biosynthesis; L-asparagine biosynthesis; L-asparagine from L-aspartate (L-Gln route): step 1/1.</text>
</comment>
<evidence type="ECO:0000259" key="11">
    <source>
        <dbReference type="PROSITE" id="PS51278"/>
    </source>
</evidence>
<evidence type="ECO:0000256" key="7">
    <source>
        <dbReference type="ARBA" id="ARBA00048741"/>
    </source>
</evidence>
<dbReference type="InterPro" id="IPR029055">
    <property type="entry name" value="Ntn_hydrolases_N"/>
</dbReference>
<evidence type="ECO:0000256" key="6">
    <source>
        <dbReference type="ARBA" id="ARBA00022962"/>
    </source>
</evidence>